<dbReference type="EMBL" id="CYGY02000056">
    <property type="protein sequence ID" value="SIT47348.1"/>
    <property type="molecule type" value="Genomic_DNA"/>
</dbReference>
<dbReference type="AlphaFoldDB" id="A0A1N7SJ52"/>
<evidence type="ECO:0000313" key="2">
    <source>
        <dbReference type="Proteomes" id="UP000195569"/>
    </source>
</evidence>
<dbReference type="Proteomes" id="UP000195569">
    <property type="component" value="Unassembled WGS sequence"/>
</dbReference>
<reference evidence="1" key="1">
    <citation type="submission" date="2016-12" db="EMBL/GenBank/DDBJ databases">
        <authorList>
            <person name="Moulin L."/>
        </authorList>
    </citation>
    <scope>NUCLEOTIDE SEQUENCE [LARGE SCALE GENOMIC DNA]</scope>
    <source>
        <strain evidence="1">STM 7183</strain>
    </source>
</reference>
<keyword evidence="2" id="KW-1185">Reference proteome</keyword>
<name>A0A1N7SJ52_9BURK</name>
<organism evidence="1 2">
    <name type="scientific">Paraburkholderia piptadeniae</name>
    <dbReference type="NCBI Taxonomy" id="1701573"/>
    <lineage>
        <taxon>Bacteria</taxon>
        <taxon>Pseudomonadati</taxon>
        <taxon>Pseudomonadota</taxon>
        <taxon>Betaproteobacteria</taxon>
        <taxon>Burkholderiales</taxon>
        <taxon>Burkholderiaceae</taxon>
        <taxon>Paraburkholderia</taxon>
    </lineage>
</organism>
<gene>
    <name evidence="1" type="ORF">BN2476_560118</name>
</gene>
<sequence>MTNMYPQKSSLRSLVDKWLAPTPTRPLRVTRFGRTARGARYVCIEVARFDGPVTIAFFYHEEGAWGVFPLNPYLPRATRMAKVS</sequence>
<comment type="caution">
    <text evidence="1">The sequence shown here is derived from an EMBL/GenBank/DDBJ whole genome shotgun (WGS) entry which is preliminary data.</text>
</comment>
<protein>
    <submittedName>
        <fullName evidence="1">Uncharacterized protein</fullName>
    </submittedName>
</protein>
<evidence type="ECO:0000313" key="1">
    <source>
        <dbReference type="EMBL" id="SIT47348.1"/>
    </source>
</evidence>
<accession>A0A1N7SJ52</accession>
<proteinExistence type="predicted"/>